<dbReference type="GO" id="GO:0006310">
    <property type="term" value="P:DNA recombination"/>
    <property type="evidence" value="ECO:0007669"/>
    <property type="project" value="UniProtKB-KW"/>
</dbReference>
<dbReference type="Pfam" id="PF00589">
    <property type="entry name" value="Phage_integrase"/>
    <property type="match status" value="1"/>
</dbReference>
<evidence type="ECO:0000313" key="3">
    <source>
        <dbReference type="EMBL" id="MBA2882348.1"/>
    </source>
</evidence>
<dbReference type="RefSeq" id="WP_181551982.1">
    <property type="nucleotide sequence ID" value="NZ_JACDUS010000008.1"/>
</dbReference>
<dbReference type="PANTHER" id="PTHR30349">
    <property type="entry name" value="PHAGE INTEGRASE-RELATED"/>
    <property type="match status" value="1"/>
</dbReference>
<keyword evidence="4" id="KW-1185">Reference proteome</keyword>
<dbReference type="PANTHER" id="PTHR30349:SF64">
    <property type="entry name" value="PROPHAGE INTEGRASE INTD-RELATED"/>
    <property type="match status" value="1"/>
</dbReference>
<dbReference type="PROSITE" id="PS51898">
    <property type="entry name" value="TYR_RECOMBINASE"/>
    <property type="match status" value="1"/>
</dbReference>
<reference evidence="3 4" key="1">
    <citation type="submission" date="2020-07" db="EMBL/GenBank/DDBJ databases">
        <title>Genomic Encyclopedia of Type Strains, Phase IV (KMG-IV): sequencing the most valuable type-strain genomes for metagenomic binning, comparative biology and taxonomic classification.</title>
        <authorList>
            <person name="Goeker M."/>
        </authorList>
    </citation>
    <scope>NUCLEOTIDE SEQUENCE [LARGE SCALE GENOMIC DNA]</scope>
    <source>
        <strain evidence="3 4">DSM 17721</strain>
    </source>
</reference>
<protein>
    <submittedName>
        <fullName evidence="3">Integrase</fullName>
    </submittedName>
</protein>
<evidence type="ECO:0000313" key="4">
    <source>
        <dbReference type="Proteomes" id="UP000525298"/>
    </source>
</evidence>
<name>A0A7W0HLI8_9BACT</name>
<accession>A0A7W0HLI8</accession>
<dbReference type="AlphaFoldDB" id="A0A7W0HLI8"/>
<dbReference type="GO" id="GO:0015074">
    <property type="term" value="P:DNA integration"/>
    <property type="evidence" value="ECO:0007669"/>
    <property type="project" value="InterPro"/>
</dbReference>
<organism evidence="3 4">
    <name type="scientific">Desulfosalsimonas propionicica</name>
    <dbReference type="NCBI Taxonomy" id="332175"/>
    <lineage>
        <taxon>Bacteria</taxon>
        <taxon>Pseudomonadati</taxon>
        <taxon>Thermodesulfobacteriota</taxon>
        <taxon>Desulfobacteria</taxon>
        <taxon>Desulfobacterales</taxon>
        <taxon>Desulfosalsimonadaceae</taxon>
        <taxon>Desulfosalsimonas</taxon>
    </lineage>
</organism>
<dbReference type="InterPro" id="IPR002104">
    <property type="entry name" value="Integrase_catalytic"/>
</dbReference>
<comment type="caution">
    <text evidence="3">The sequence shown here is derived from an EMBL/GenBank/DDBJ whole genome shotgun (WGS) entry which is preliminary data.</text>
</comment>
<dbReference type="Gene3D" id="1.10.443.10">
    <property type="entry name" value="Intergrase catalytic core"/>
    <property type="match status" value="1"/>
</dbReference>
<dbReference type="InterPro" id="IPR011010">
    <property type="entry name" value="DNA_brk_join_enz"/>
</dbReference>
<proteinExistence type="predicted"/>
<dbReference type="EMBL" id="JACDUS010000008">
    <property type="protein sequence ID" value="MBA2882348.1"/>
    <property type="molecule type" value="Genomic_DNA"/>
</dbReference>
<feature type="domain" description="Tyr recombinase" evidence="2">
    <location>
        <begin position="36"/>
        <end position="220"/>
    </location>
</feature>
<dbReference type="CDD" id="cd00796">
    <property type="entry name" value="INT_Rci_Hp1_C"/>
    <property type="match status" value="1"/>
</dbReference>
<evidence type="ECO:0000259" key="2">
    <source>
        <dbReference type="PROSITE" id="PS51898"/>
    </source>
</evidence>
<dbReference type="InterPro" id="IPR013762">
    <property type="entry name" value="Integrase-like_cat_sf"/>
</dbReference>
<dbReference type="InterPro" id="IPR050090">
    <property type="entry name" value="Tyrosine_recombinase_XerCD"/>
</dbReference>
<keyword evidence="1" id="KW-0233">DNA recombination</keyword>
<gene>
    <name evidence="3" type="ORF">HNR65_002690</name>
</gene>
<evidence type="ECO:0000256" key="1">
    <source>
        <dbReference type="ARBA" id="ARBA00023172"/>
    </source>
</evidence>
<dbReference type="GO" id="GO:0003677">
    <property type="term" value="F:DNA binding"/>
    <property type="evidence" value="ECO:0007669"/>
    <property type="project" value="InterPro"/>
</dbReference>
<dbReference type="SUPFAM" id="SSF56349">
    <property type="entry name" value="DNA breaking-rejoining enzymes"/>
    <property type="match status" value="1"/>
</dbReference>
<dbReference type="Proteomes" id="UP000525298">
    <property type="component" value="Unassembled WGS sequence"/>
</dbReference>
<sequence>MQEIRAIYHKAIEWGLYSGPVPTDGAKKLFPKINNQRTGFLSPDQALDLLTQAKAKSFTLWCQCVLALHAGLRFGEIAALEWPDVNFNADTITIRNPKAGRDRAVYMNEAISDMFQELIAVRTKKGKSFTGLVFPDTKGRIQKHVSRSFYEVTKDMGLNEGVTDPKQRISFHSLRHTYGSQLAMQGYPIQLIQELMGHHSLEMTARYSHFSPGLRQEAAKSLANLFKEESGEQTSQGDVISMQENK</sequence>